<dbReference type="GO" id="GO:0006355">
    <property type="term" value="P:regulation of DNA-templated transcription"/>
    <property type="evidence" value="ECO:0007669"/>
    <property type="project" value="InterPro"/>
</dbReference>
<keyword evidence="1" id="KW-0238">DNA-binding</keyword>
<dbReference type="InterPro" id="IPR036388">
    <property type="entry name" value="WH-like_DNA-bd_sf"/>
</dbReference>
<dbReference type="PATRIC" id="fig|1114963.3.peg.3227"/>
<dbReference type="OrthoDB" id="7425190at2"/>
<dbReference type="SMART" id="SM00421">
    <property type="entry name" value="HTH_LUXR"/>
    <property type="match status" value="1"/>
</dbReference>
<dbReference type="InterPro" id="IPR039420">
    <property type="entry name" value="WalR-like"/>
</dbReference>
<evidence type="ECO:0000313" key="3">
    <source>
        <dbReference type="EMBL" id="KMS54390.1"/>
    </source>
</evidence>
<dbReference type="Proteomes" id="UP000052268">
    <property type="component" value="Unassembled WGS sequence"/>
</dbReference>
<dbReference type="Gene3D" id="1.10.10.10">
    <property type="entry name" value="Winged helix-like DNA-binding domain superfamily/Winged helix DNA-binding domain"/>
    <property type="match status" value="1"/>
</dbReference>
<organism evidence="3 4">
    <name type="scientific">Novosphingobium barchaimii LL02</name>
    <dbReference type="NCBI Taxonomy" id="1114963"/>
    <lineage>
        <taxon>Bacteria</taxon>
        <taxon>Pseudomonadati</taxon>
        <taxon>Pseudomonadota</taxon>
        <taxon>Alphaproteobacteria</taxon>
        <taxon>Sphingomonadales</taxon>
        <taxon>Sphingomonadaceae</taxon>
        <taxon>Novosphingobium</taxon>
    </lineage>
</organism>
<dbReference type="PANTHER" id="PTHR43214">
    <property type="entry name" value="TWO-COMPONENT RESPONSE REGULATOR"/>
    <property type="match status" value="1"/>
</dbReference>
<dbReference type="PRINTS" id="PR00038">
    <property type="entry name" value="HTHLUXR"/>
</dbReference>
<comment type="caution">
    <text evidence="3">The sequence shown here is derived from an EMBL/GenBank/DDBJ whole genome shotgun (WGS) entry which is preliminary data.</text>
</comment>
<dbReference type="Pfam" id="PF00196">
    <property type="entry name" value="GerE"/>
    <property type="match status" value="1"/>
</dbReference>
<dbReference type="InterPro" id="IPR016032">
    <property type="entry name" value="Sig_transdc_resp-reg_C-effctor"/>
</dbReference>
<accession>A0A0J8AHV3</accession>
<name>A0A0J8AHV3_9SPHN</name>
<dbReference type="InterPro" id="IPR000792">
    <property type="entry name" value="Tscrpt_reg_LuxR_C"/>
</dbReference>
<dbReference type="PROSITE" id="PS50043">
    <property type="entry name" value="HTH_LUXR_2"/>
    <property type="match status" value="1"/>
</dbReference>
<reference evidence="3 4" key="1">
    <citation type="journal article" date="2015" name="G3 (Bethesda)">
        <title>Insights into Ongoing Evolution of the Hexachlorocyclohexane Catabolic Pathway from Comparative Genomics of Ten Sphingomonadaceae Strains.</title>
        <authorList>
            <person name="Pearce S.L."/>
            <person name="Oakeshott J.G."/>
            <person name="Pandey G."/>
        </authorList>
    </citation>
    <scope>NUCLEOTIDE SEQUENCE [LARGE SCALE GENOMIC DNA]</scope>
    <source>
        <strain evidence="3 4">LL02</strain>
    </source>
</reference>
<gene>
    <name evidence="3" type="ORF">V474_21935</name>
</gene>
<dbReference type="SUPFAM" id="SSF46894">
    <property type="entry name" value="C-terminal effector domain of the bipartite response regulators"/>
    <property type="match status" value="1"/>
</dbReference>
<proteinExistence type="predicted"/>
<evidence type="ECO:0000256" key="1">
    <source>
        <dbReference type="ARBA" id="ARBA00023125"/>
    </source>
</evidence>
<dbReference type="EMBL" id="JACU01000006">
    <property type="protein sequence ID" value="KMS54390.1"/>
    <property type="molecule type" value="Genomic_DNA"/>
</dbReference>
<dbReference type="RefSeq" id="WP_082699813.1">
    <property type="nucleotide sequence ID" value="NZ_KQ130455.1"/>
</dbReference>
<keyword evidence="4" id="KW-1185">Reference proteome</keyword>
<feature type="domain" description="HTH luxR-type" evidence="2">
    <location>
        <begin position="284"/>
        <end position="349"/>
    </location>
</feature>
<dbReference type="CDD" id="cd06170">
    <property type="entry name" value="LuxR_C_like"/>
    <property type="match status" value="1"/>
</dbReference>
<dbReference type="AlphaFoldDB" id="A0A0J8AHV3"/>
<evidence type="ECO:0000259" key="2">
    <source>
        <dbReference type="PROSITE" id="PS50043"/>
    </source>
</evidence>
<evidence type="ECO:0000313" key="4">
    <source>
        <dbReference type="Proteomes" id="UP000052268"/>
    </source>
</evidence>
<sequence>MFSQAPFEQAGWDTALKGLANATGASRAQLIAIGEHHTLFNWVTDADDGYVEDFLAIEAHRADVNYRVAASSAPYEVVWEKHYDEVRAAASNEAYIEHVRRWDGEHGAQMVLANDPGAFFGLATINAKSDGRTTETHRQVLSDIAPRVMAAIRLQRAIEHQGADLLRGSLDALRTAAVLIDGMGRVCSVTDAADELFAPDTLQVRAGMLRAARPDIDRGLQMRIGLALASRQAMPSEMWLQSPRGPLLVEICALPRQEWNFGFAPSAIVTLKAPRGFAGDQGPRLCAALELTRAEGEIVALLAQGHSRQEIARIRGVSAQTVSSQLRTIFQKAGVNREAELVSIARAVIEMAGR</sequence>
<dbReference type="GO" id="GO:0003677">
    <property type="term" value="F:DNA binding"/>
    <property type="evidence" value="ECO:0007669"/>
    <property type="project" value="UniProtKB-KW"/>
</dbReference>
<protein>
    <submittedName>
        <fullName evidence="3">Response regulator</fullName>
    </submittedName>
</protein>